<dbReference type="AlphaFoldDB" id="A0A4Y9ZXR8"/>
<dbReference type="Pfam" id="PF00106">
    <property type="entry name" value="adh_short"/>
    <property type="match status" value="1"/>
</dbReference>
<comment type="function">
    <text evidence="4">Putative oxidoreductase.</text>
</comment>
<dbReference type="SUPFAM" id="SSF51735">
    <property type="entry name" value="NAD(P)-binding Rossmann-fold domains"/>
    <property type="match status" value="1"/>
</dbReference>
<dbReference type="OrthoDB" id="37659at2759"/>
<evidence type="ECO:0000256" key="1">
    <source>
        <dbReference type="ARBA" id="ARBA00006484"/>
    </source>
</evidence>
<keyword evidence="3" id="KW-0560">Oxidoreductase</keyword>
<dbReference type="InterPro" id="IPR036291">
    <property type="entry name" value="NAD(P)-bd_dom_sf"/>
</dbReference>
<name>A0A4Y9ZXR8_9AGAM</name>
<gene>
    <name evidence="5" type="ORF">EWM64_g5301</name>
</gene>
<dbReference type="GO" id="GO:0016020">
    <property type="term" value="C:membrane"/>
    <property type="evidence" value="ECO:0007669"/>
    <property type="project" value="TreeGrafter"/>
</dbReference>
<dbReference type="GO" id="GO:0016491">
    <property type="term" value="F:oxidoreductase activity"/>
    <property type="evidence" value="ECO:0007669"/>
    <property type="project" value="UniProtKB-KW"/>
</dbReference>
<accession>A0A4Y9ZXR8</accession>
<keyword evidence="2" id="KW-0521">NADP</keyword>
<comment type="caution">
    <text evidence="5">The sequence shown here is derived from an EMBL/GenBank/DDBJ whole genome shotgun (WGS) entry which is preliminary data.</text>
</comment>
<dbReference type="InterPro" id="IPR002347">
    <property type="entry name" value="SDR_fam"/>
</dbReference>
<evidence type="ECO:0008006" key="7">
    <source>
        <dbReference type="Google" id="ProtNLM"/>
    </source>
</evidence>
<evidence type="ECO:0000313" key="6">
    <source>
        <dbReference type="Proteomes" id="UP000298061"/>
    </source>
</evidence>
<dbReference type="InterPro" id="IPR020904">
    <property type="entry name" value="Sc_DH/Rdtase_CS"/>
</dbReference>
<comment type="similarity">
    <text evidence="1">Belongs to the short-chain dehydrogenases/reductases (SDR) family.</text>
</comment>
<keyword evidence="6" id="KW-1185">Reference proteome</keyword>
<sequence>MVRVRDTLEKEWDGLDTLIVCAGVSALQPLMTLTDSENANPPSAQGVQRAADIALAAIQGNYTGPLISAVTMIPTLERSPSPSILLVSSIGAIIPAPTRTLYGSSKSASLLLYQALSIEHPRIVFTYLLPSTVQGSFRASAVDGGPVRESDPNLHGLRKEDVARRAVRALDAGEGAVFYPGWYRWVHLLYWAWPGLIEWGARRKYKFK</sequence>
<dbReference type="Gene3D" id="3.40.50.720">
    <property type="entry name" value="NAD(P)-binding Rossmann-like Domain"/>
    <property type="match status" value="1"/>
</dbReference>
<evidence type="ECO:0000256" key="3">
    <source>
        <dbReference type="ARBA" id="ARBA00023002"/>
    </source>
</evidence>
<protein>
    <recommendedName>
        <fullName evidence="7">NAD(P)-binding protein</fullName>
    </recommendedName>
</protein>
<dbReference type="EMBL" id="SFCI01000629">
    <property type="protein sequence ID" value="TFY78711.1"/>
    <property type="molecule type" value="Genomic_DNA"/>
</dbReference>
<evidence type="ECO:0000313" key="5">
    <source>
        <dbReference type="EMBL" id="TFY78711.1"/>
    </source>
</evidence>
<organism evidence="5 6">
    <name type="scientific">Hericium alpestre</name>
    <dbReference type="NCBI Taxonomy" id="135208"/>
    <lineage>
        <taxon>Eukaryota</taxon>
        <taxon>Fungi</taxon>
        <taxon>Dikarya</taxon>
        <taxon>Basidiomycota</taxon>
        <taxon>Agaricomycotina</taxon>
        <taxon>Agaricomycetes</taxon>
        <taxon>Russulales</taxon>
        <taxon>Hericiaceae</taxon>
        <taxon>Hericium</taxon>
    </lineage>
</organism>
<dbReference type="PANTHER" id="PTHR44196">
    <property type="entry name" value="DEHYDROGENASE/REDUCTASE SDR FAMILY MEMBER 7B"/>
    <property type="match status" value="1"/>
</dbReference>
<evidence type="ECO:0000256" key="4">
    <source>
        <dbReference type="ARBA" id="ARBA00037096"/>
    </source>
</evidence>
<dbReference type="STRING" id="135208.A0A4Y9ZXR8"/>
<proteinExistence type="inferred from homology"/>
<dbReference type="PANTHER" id="PTHR44196:SF1">
    <property type="entry name" value="DEHYDROGENASE_REDUCTASE SDR FAMILY MEMBER 7B"/>
    <property type="match status" value="1"/>
</dbReference>
<dbReference type="PROSITE" id="PS00061">
    <property type="entry name" value="ADH_SHORT"/>
    <property type="match status" value="1"/>
</dbReference>
<reference evidence="5 6" key="1">
    <citation type="submission" date="2019-02" db="EMBL/GenBank/DDBJ databases">
        <title>Genome sequencing of the rare red list fungi Hericium alpestre (H. flagellum).</title>
        <authorList>
            <person name="Buettner E."/>
            <person name="Kellner H."/>
        </authorList>
    </citation>
    <scope>NUCLEOTIDE SEQUENCE [LARGE SCALE GENOMIC DNA]</scope>
    <source>
        <strain evidence="5 6">DSM 108284</strain>
    </source>
</reference>
<dbReference type="Proteomes" id="UP000298061">
    <property type="component" value="Unassembled WGS sequence"/>
</dbReference>
<evidence type="ECO:0000256" key="2">
    <source>
        <dbReference type="ARBA" id="ARBA00022857"/>
    </source>
</evidence>